<comment type="caution">
    <text evidence="3">The sequence shown here is derived from an EMBL/GenBank/DDBJ whole genome shotgun (WGS) entry which is preliminary data.</text>
</comment>
<dbReference type="Gene3D" id="3.40.1620.10">
    <property type="entry name" value="YefM-like domain"/>
    <property type="match status" value="1"/>
</dbReference>
<dbReference type="EMBL" id="JAHHGZ010000001">
    <property type="protein sequence ID" value="MBW4665922.1"/>
    <property type="molecule type" value="Genomic_DNA"/>
</dbReference>
<comment type="similarity">
    <text evidence="1">Belongs to the phD/YefM antitoxin family.</text>
</comment>
<dbReference type="PANTHER" id="PTHR35377">
    <property type="entry name" value="ANTITOXIN VAPB49-RELATED-RELATED"/>
    <property type="match status" value="1"/>
</dbReference>
<gene>
    <name evidence="3" type="ORF">KME60_00400</name>
</gene>
<dbReference type="SUPFAM" id="SSF143120">
    <property type="entry name" value="YefM-like"/>
    <property type="match status" value="1"/>
</dbReference>
<evidence type="ECO:0000256" key="1">
    <source>
        <dbReference type="ARBA" id="ARBA00009981"/>
    </source>
</evidence>
<accession>A0A951UQR1</accession>
<protein>
    <submittedName>
        <fullName evidence="3">Type II toxin-antitoxin system prevent-host-death family antitoxin</fullName>
    </submittedName>
</protein>
<dbReference type="Pfam" id="PF10047">
    <property type="entry name" value="DUF2281"/>
    <property type="match status" value="1"/>
</dbReference>
<dbReference type="InterPro" id="IPR018739">
    <property type="entry name" value="DUF2281"/>
</dbReference>
<sequence length="75" mass="8345">MQQITLAEASLHLPELIEAAMNGEEIIITKDEKPVVKLTLVASVEKRPPLFGSAKDLITISDDFDAPLEDFKDYM</sequence>
<dbReference type="NCBIfam" id="TIGR01552">
    <property type="entry name" value="phd_fam"/>
    <property type="match status" value="1"/>
</dbReference>
<evidence type="ECO:0000259" key="2">
    <source>
        <dbReference type="Pfam" id="PF10047"/>
    </source>
</evidence>
<dbReference type="InterPro" id="IPR036165">
    <property type="entry name" value="YefM-like_sf"/>
</dbReference>
<proteinExistence type="inferred from homology"/>
<evidence type="ECO:0000313" key="4">
    <source>
        <dbReference type="Proteomes" id="UP000729701"/>
    </source>
</evidence>
<feature type="domain" description="DUF2281" evidence="2">
    <location>
        <begin position="48"/>
        <end position="74"/>
    </location>
</feature>
<name>A0A951UQR1_9CYAN</name>
<reference evidence="3" key="1">
    <citation type="submission" date="2021-05" db="EMBL/GenBank/DDBJ databases">
        <authorList>
            <person name="Pietrasiak N."/>
            <person name="Ward R."/>
            <person name="Stajich J.E."/>
            <person name="Kurbessoian T."/>
        </authorList>
    </citation>
    <scope>NUCLEOTIDE SEQUENCE</scope>
    <source>
        <strain evidence="3">GSE-NOS-MK-12-04C</strain>
    </source>
</reference>
<organism evidence="3 4">
    <name type="scientific">Cyanomargarita calcarea GSE-NOS-MK-12-04C</name>
    <dbReference type="NCBI Taxonomy" id="2839659"/>
    <lineage>
        <taxon>Bacteria</taxon>
        <taxon>Bacillati</taxon>
        <taxon>Cyanobacteriota</taxon>
        <taxon>Cyanophyceae</taxon>
        <taxon>Nostocales</taxon>
        <taxon>Cyanomargaritaceae</taxon>
        <taxon>Cyanomargarita</taxon>
    </lineage>
</organism>
<evidence type="ECO:0000313" key="3">
    <source>
        <dbReference type="EMBL" id="MBW4665922.1"/>
    </source>
</evidence>
<dbReference type="Proteomes" id="UP000729701">
    <property type="component" value="Unassembled WGS sequence"/>
</dbReference>
<dbReference type="PANTHER" id="PTHR35377:SF4">
    <property type="entry name" value="PREVENT-HOST-DEATH FAMILY PROTEIN"/>
    <property type="match status" value="1"/>
</dbReference>
<reference evidence="3" key="2">
    <citation type="journal article" date="2022" name="Microbiol. Resour. Announc.">
        <title>Metagenome Sequencing to Explore Phylogenomics of Terrestrial Cyanobacteria.</title>
        <authorList>
            <person name="Ward R.D."/>
            <person name="Stajich J.E."/>
            <person name="Johansen J.R."/>
            <person name="Huntemann M."/>
            <person name="Clum A."/>
            <person name="Foster B."/>
            <person name="Foster B."/>
            <person name="Roux S."/>
            <person name="Palaniappan K."/>
            <person name="Varghese N."/>
            <person name="Mukherjee S."/>
            <person name="Reddy T.B.K."/>
            <person name="Daum C."/>
            <person name="Copeland A."/>
            <person name="Chen I.A."/>
            <person name="Ivanova N.N."/>
            <person name="Kyrpides N.C."/>
            <person name="Shapiro N."/>
            <person name="Eloe-Fadrosh E.A."/>
            <person name="Pietrasiak N."/>
        </authorList>
    </citation>
    <scope>NUCLEOTIDE SEQUENCE</scope>
    <source>
        <strain evidence="3">GSE-NOS-MK-12-04C</strain>
    </source>
</reference>
<dbReference type="InterPro" id="IPR051416">
    <property type="entry name" value="phD-YefM_TA_antitoxins"/>
</dbReference>
<dbReference type="AlphaFoldDB" id="A0A951UQR1"/>